<evidence type="ECO:0000256" key="2">
    <source>
        <dbReference type="ARBA" id="ARBA00022692"/>
    </source>
</evidence>
<evidence type="ECO:0000313" key="7">
    <source>
        <dbReference type="Proteomes" id="UP001224775"/>
    </source>
</evidence>
<dbReference type="EMBL" id="JATAAI010000005">
    <property type="protein sequence ID" value="KAK1745912.1"/>
    <property type="molecule type" value="Genomic_DNA"/>
</dbReference>
<feature type="transmembrane region" description="Helical" evidence="5">
    <location>
        <begin position="43"/>
        <end position="63"/>
    </location>
</feature>
<dbReference type="Proteomes" id="UP001224775">
    <property type="component" value="Unassembled WGS sequence"/>
</dbReference>
<keyword evidence="5" id="KW-0472">Membrane</keyword>
<dbReference type="PANTHER" id="PTHR21461">
    <property type="entry name" value="GLYCOSYLTRANSFERASE FAMILY 92 PROTEIN"/>
    <property type="match status" value="1"/>
</dbReference>
<name>A0AAD8YIH8_9STRA</name>
<evidence type="ECO:0000313" key="6">
    <source>
        <dbReference type="EMBL" id="KAK1745912.1"/>
    </source>
</evidence>
<sequence length="473" mass="53877">MDNTSLRLRWRRPAMPMRDPAHTRHEGGIASGSFLRRTSTWIWIARFKLGLGLLILILCYQFIKDSSQLFIEGKGQLQAPIVNSKSSPEQEQAWQQSCEASRRDNMHRPPPSSSSNNNTHSLRHETKSDLPEKSNVVACTIAIHEQPYLTEWAEYNLHVLNIAKLYIYDNADNLELSNWTVDSASMSIGREGESGQNGTNNTNNRESSRISITHYPGKKQQGPAYKDCARRALSEGYEYAFFTDVDEFLVLYQHNSIMELAVDYLGKGDEDVHVDVEVDNDGKIRGASSDPPPTPFQTERNETRIVGSLGMNFRTLGNNCDIDYKDLPVSKRFQYRVESSYPMNVFIKSLVKLKWLDLDVDFTDPHFYKLRKDDNGKQAVKIDTNRQVRGGSLQPMRLYDVAAVHHFLHKSLSEYRKKRDRGGGTTGPSMLLIENAKKGLDNHGKPLPGGNIYDDEVWKRLVEKVPSYKNYDA</sequence>
<evidence type="ECO:0000256" key="5">
    <source>
        <dbReference type="SAM" id="Phobius"/>
    </source>
</evidence>
<feature type="region of interest" description="Disordered" evidence="4">
    <location>
        <begin position="82"/>
        <end position="130"/>
    </location>
</feature>
<proteinExistence type="predicted"/>
<comment type="subcellular location">
    <subcellularLocation>
        <location evidence="1">Membrane</location>
        <topology evidence="1">Single-pass membrane protein</topology>
    </subcellularLocation>
</comment>
<dbReference type="GO" id="GO:0016757">
    <property type="term" value="F:glycosyltransferase activity"/>
    <property type="evidence" value="ECO:0007669"/>
    <property type="project" value="TreeGrafter"/>
</dbReference>
<dbReference type="GO" id="GO:0016020">
    <property type="term" value="C:membrane"/>
    <property type="evidence" value="ECO:0007669"/>
    <property type="project" value="UniProtKB-SubCell"/>
</dbReference>
<accession>A0AAD8YIH8</accession>
<organism evidence="6 7">
    <name type="scientific">Skeletonema marinoi</name>
    <dbReference type="NCBI Taxonomy" id="267567"/>
    <lineage>
        <taxon>Eukaryota</taxon>
        <taxon>Sar</taxon>
        <taxon>Stramenopiles</taxon>
        <taxon>Ochrophyta</taxon>
        <taxon>Bacillariophyta</taxon>
        <taxon>Coscinodiscophyceae</taxon>
        <taxon>Thalassiosirophycidae</taxon>
        <taxon>Thalassiosirales</taxon>
        <taxon>Skeletonemataceae</taxon>
        <taxon>Skeletonema</taxon>
        <taxon>Skeletonema marinoi-dohrnii complex</taxon>
    </lineage>
</organism>
<evidence type="ECO:0000256" key="4">
    <source>
        <dbReference type="SAM" id="MobiDB-lite"/>
    </source>
</evidence>
<reference evidence="6" key="1">
    <citation type="submission" date="2023-06" db="EMBL/GenBank/DDBJ databases">
        <title>Survivors Of The Sea: Transcriptome response of Skeletonema marinoi to long-term dormancy.</title>
        <authorList>
            <person name="Pinder M.I.M."/>
            <person name="Kourtchenko O."/>
            <person name="Robertson E.K."/>
            <person name="Larsson T."/>
            <person name="Maumus F."/>
            <person name="Osuna-Cruz C.M."/>
            <person name="Vancaester E."/>
            <person name="Stenow R."/>
            <person name="Vandepoele K."/>
            <person name="Ploug H."/>
            <person name="Bruchert V."/>
            <person name="Godhe A."/>
            <person name="Topel M."/>
        </authorList>
    </citation>
    <scope>NUCLEOTIDE SEQUENCE</scope>
    <source>
        <strain evidence="6">R05AC</strain>
    </source>
</reference>
<keyword evidence="3 5" id="KW-1133">Transmembrane helix</keyword>
<feature type="region of interest" description="Disordered" evidence="4">
    <location>
        <begin position="188"/>
        <end position="207"/>
    </location>
</feature>
<evidence type="ECO:0008006" key="8">
    <source>
        <dbReference type="Google" id="ProtNLM"/>
    </source>
</evidence>
<dbReference type="AlphaFoldDB" id="A0AAD8YIH8"/>
<comment type="caution">
    <text evidence="6">The sequence shown here is derived from an EMBL/GenBank/DDBJ whole genome shotgun (WGS) entry which is preliminary data.</text>
</comment>
<keyword evidence="7" id="KW-1185">Reference proteome</keyword>
<gene>
    <name evidence="6" type="ORF">QTG54_003836</name>
</gene>
<evidence type="ECO:0000256" key="3">
    <source>
        <dbReference type="ARBA" id="ARBA00022989"/>
    </source>
</evidence>
<dbReference type="GO" id="GO:0005737">
    <property type="term" value="C:cytoplasm"/>
    <property type="evidence" value="ECO:0007669"/>
    <property type="project" value="TreeGrafter"/>
</dbReference>
<keyword evidence="2 5" id="KW-0812">Transmembrane</keyword>
<evidence type="ECO:0000256" key="1">
    <source>
        <dbReference type="ARBA" id="ARBA00004167"/>
    </source>
</evidence>
<protein>
    <recommendedName>
        <fullName evidence="8">Glycosyltransferase family 92 protein</fullName>
    </recommendedName>
</protein>
<dbReference type="PANTHER" id="PTHR21461:SF69">
    <property type="entry name" value="GLYCOSYLTRANSFERASE FAMILY 92 PROTEIN"/>
    <property type="match status" value="1"/>
</dbReference>
<feature type="compositionally biased region" description="Polar residues" evidence="4">
    <location>
        <begin position="82"/>
        <end position="99"/>
    </location>
</feature>
<feature type="compositionally biased region" description="Polar residues" evidence="4">
    <location>
        <begin position="194"/>
        <end position="207"/>
    </location>
</feature>